<dbReference type="EMBL" id="ML992675">
    <property type="protein sequence ID" value="KAF2211646.1"/>
    <property type="molecule type" value="Genomic_DNA"/>
</dbReference>
<sequence>MANPSYSIDVPVIWKECLDSIDAVIPPGGPPAPDQELPYSKLEVERLRLLAWGDAVGLREFFDEDRLVYDARLHQEQIKKVVLQTMREIHQIFNDVKKLKSRYGLIQVSRDGEAGSSSGGKGWLQKVGRFADFKLQRSGKAAALGQNMTWTIHDKTKFSRLLQETHQYIETLMRLFPGLNFKDALRREAGRNSNVSQLLMLERAAADDNPMFFDVTSERLGELGATHKRNSGLRGMFGHRRGVSGNQLRTKEPVRPATIEAAAASADPDAALTELEKRLDVIKPFETELGTGALEVSLVGPTSWSAKATAHMSWQNNQTTSSFSLESRTQDFVKSPHAAFDAYRRKKFVDKAQKSSSYRDEDEEDDVFFDPETSPKYESVNPGTVTIEGFALEVWDYEESYGIKRQNTFVVSTSTMEITIDRILRRIDELRTEPPRLGRNPQEDHLNLQDFLQSTATRVDPARAQDPATELSELYASLNRDDLFVDFLEQAAIFACTMNGEEACNFLWQMVLGVELARRMQQHPDSWVSGFTPRVLAKLIVSDQWIRNVEIVLKTAPVPEEFRKAPASAEDALKAETYNREGQVALKQERFEEAADLFTKALEIGGNNTASVIGRSTAYIELQKDREAVYDAWVATELEPTHAKAWAARGAANCILGYLDPALEAYTKAIQLAADTDEKAELEIDMEQMKIGIQDWNDEFHSTTDPLLKHDMSAKIRDEKWSMLGKTIHFHSHVHESQVDGLLHFAEKMRWPYLSEVRVTAEEAYSKMHTGGGVNSFVADWLYGLTLPGKHFAFKIMATLIQCSPSVAGTIGTAKFLESNVVLQKQSYWRARSVVGRVLGAMPGVKSLGGWVGPLPAVEISPPPAAGAFQPLLVRLKTRQIPPQRPVQAGDNTIYIGGRHDRFRDTKPALNEDIDAYIADMISNEAYSAPQPPAKLQRSVVVTSIGLKRVAPELGTSTTDTAGQNHDNGNEAEYRASVTFSITPGQQESVTYTLFTNPIFITLPTCYNGPHRAHRRELKRYQVVPWEAERLHEHFLEDDDQGGKDGDEPNCMVINATSGKGAEVLARAWCSERSKHAIVVRDGEPCLVCAIRGAQSLEIKVVIWVR</sequence>
<feature type="domain" description="Prion-inhibition and propagation HeLo" evidence="5">
    <location>
        <begin position="34"/>
        <end position="200"/>
    </location>
</feature>
<dbReference type="InterPro" id="IPR029498">
    <property type="entry name" value="HeLo_dom"/>
</dbReference>
<dbReference type="AlphaFoldDB" id="A0A6A6FE24"/>
<evidence type="ECO:0000259" key="5">
    <source>
        <dbReference type="Pfam" id="PF14479"/>
    </source>
</evidence>
<evidence type="ECO:0000313" key="6">
    <source>
        <dbReference type="EMBL" id="KAF2211646.1"/>
    </source>
</evidence>
<evidence type="ECO:0000256" key="1">
    <source>
        <dbReference type="ARBA" id="ARBA00022737"/>
    </source>
</evidence>
<dbReference type="SUPFAM" id="SSF48452">
    <property type="entry name" value="TPR-like"/>
    <property type="match status" value="1"/>
</dbReference>
<dbReference type="PANTHER" id="PTHR42345">
    <property type="entry name" value="TPR_REGION DOMAIN-CONTAINING PROTEIN"/>
    <property type="match status" value="1"/>
</dbReference>
<dbReference type="Proteomes" id="UP000799539">
    <property type="component" value="Unassembled WGS sequence"/>
</dbReference>
<name>A0A6A6FE24_9PEZI</name>
<dbReference type="InterPro" id="IPR013105">
    <property type="entry name" value="TPR_2"/>
</dbReference>
<keyword evidence="1" id="KW-0677">Repeat</keyword>
<reference evidence="6" key="1">
    <citation type="journal article" date="2020" name="Stud. Mycol.">
        <title>101 Dothideomycetes genomes: a test case for predicting lifestyles and emergence of pathogens.</title>
        <authorList>
            <person name="Haridas S."/>
            <person name="Albert R."/>
            <person name="Binder M."/>
            <person name="Bloem J."/>
            <person name="Labutti K."/>
            <person name="Salamov A."/>
            <person name="Andreopoulos B."/>
            <person name="Baker S."/>
            <person name="Barry K."/>
            <person name="Bills G."/>
            <person name="Bluhm B."/>
            <person name="Cannon C."/>
            <person name="Castanera R."/>
            <person name="Culley D."/>
            <person name="Daum C."/>
            <person name="Ezra D."/>
            <person name="Gonzalez J."/>
            <person name="Henrissat B."/>
            <person name="Kuo A."/>
            <person name="Liang C."/>
            <person name="Lipzen A."/>
            <person name="Lutzoni F."/>
            <person name="Magnuson J."/>
            <person name="Mondo S."/>
            <person name="Nolan M."/>
            <person name="Ohm R."/>
            <person name="Pangilinan J."/>
            <person name="Park H.-J."/>
            <person name="Ramirez L."/>
            <person name="Alfaro M."/>
            <person name="Sun H."/>
            <person name="Tritt A."/>
            <person name="Yoshinaga Y."/>
            <person name="Zwiers L.-H."/>
            <person name="Turgeon B."/>
            <person name="Goodwin S."/>
            <person name="Spatafora J."/>
            <person name="Crous P."/>
            <person name="Grigoriev I."/>
        </authorList>
    </citation>
    <scope>NUCLEOTIDE SEQUENCE</scope>
    <source>
        <strain evidence="6">SCOH1-5</strain>
    </source>
</reference>
<feature type="region of interest" description="Disordered" evidence="4">
    <location>
        <begin position="231"/>
        <end position="252"/>
    </location>
</feature>
<keyword evidence="7" id="KW-1185">Reference proteome</keyword>
<evidence type="ECO:0000256" key="4">
    <source>
        <dbReference type="SAM" id="MobiDB-lite"/>
    </source>
</evidence>
<dbReference type="Gene3D" id="1.25.40.10">
    <property type="entry name" value="Tetratricopeptide repeat domain"/>
    <property type="match status" value="1"/>
</dbReference>
<evidence type="ECO:0000256" key="2">
    <source>
        <dbReference type="ARBA" id="ARBA00022803"/>
    </source>
</evidence>
<dbReference type="Pfam" id="PF14479">
    <property type="entry name" value="HeLo"/>
    <property type="match status" value="1"/>
</dbReference>
<gene>
    <name evidence="6" type="ORF">CERZMDRAFT_42813</name>
</gene>
<feature type="region of interest" description="Disordered" evidence="4">
    <location>
        <begin position="353"/>
        <end position="375"/>
    </location>
</feature>
<dbReference type="PANTHER" id="PTHR42345:SF2">
    <property type="entry name" value="HELICASE-LIKE PROTEIN"/>
    <property type="match status" value="1"/>
</dbReference>
<organism evidence="6 7">
    <name type="scientific">Cercospora zeae-maydis SCOH1-5</name>
    <dbReference type="NCBI Taxonomy" id="717836"/>
    <lineage>
        <taxon>Eukaryota</taxon>
        <taxon>Fungi</taxon>
        <taxon>Dikarya</taxon>
        <taxon>Ascomycota</taxon>
        <taxon>Pezizomycotina</taxon>
        <taxon>Dothideomycetes</taxon>
        <taxon>Dothideomycetidae</taxon>
        <taxon>Mycosphaerellales</taxon>
        <taxon>Mycosphaerellaceae</taxon>
        <taxon>Cercospora</taxon>
    </lineage>
</organism>
<dbReference type="SMART" id="SM00028">
    <property type="entry name" value="TPR"/>
    <property type="match status" value="2"/>
</dbReference>
<proteinExistence type="predicted"/>
<feature type="repeat" description="TPR" evidence="3">
    <location>
        <begin position="643"/>
        <end position="676"/>
    </location>
</feature>
<keyword evidence="2 3" id="KW-0802">TPR repeat</keyword>
<dbReference type="OrthoDB" id="20872at2759"/>
<evidence type="ECO:0000313" key="7">
    <source>
        <dbReference type="Proteomes" id="UP000799539"/>
    </source>
</evidence>
<dbReference type="Pfam" id="PF07719">
    <property type="entry name" value="TPR_2"/>
    <property type="match status" value="1"/>
</dbReference>
<dbReference type="InterPro" id="IPR038305">
    <property type="entry name" value="HeLo_sf"/>
</dbReference>
<dbReference type="PROSITE" id="PS50005">
    <property type="entry name" value="TPR"/>
    <property type="match status" value="2"/>
</dbReference>
<dbReference type="InterPro" id="IPR011990">
    <property type="entry name" value="TPR-like_helical_dom_sf"/>
</dbReference>
<protein>
    <recommendedName>
        <fullName evidence="5">Prion-inhibition and propagation HeLo domain-containing protein</fullName>
    </recommendedName>
</protein>
<feature type="repeat" description="TPR" evidence="3">
    <location>
        <begin position="575"/>
        <end position="608"/>
    </location>
</feature>
<feature type="compositionally biased region" description="Basic residues" evidence="4">
    <location>
        <begin position="231"/>
        <end position="242"/>
    </location>
</feature>
<dbReference type="Gene3D" id="1.20.120.1020">
    <property type="entry name" value="Prion-inhibition and propagation, HeLo domain"/>
    <property type="match status" value="1"/>
</dbReference>
<dbReference type="InterPro" id="IPR019734">
    <property type="entry name" value="TPR_rpt"/>
</dbReference>
<accession>A0A6A6FE24</accession>
<feature type="compositionally biased region" description="Acidic residues" evidence="4">
    <location>
        <begin position="360"/>
        <end position="369"/>
    </location>
</feature>
<evidence type="ECO:0000256" key="3">
    <source>
        <dbReference type="PROSITE-ProRule" id="PRU00339"/>
    </source>
</evidence>